<dbReference type="RefSeq" id="XP_049141890.1">
    <property type="nucleotide sequence ID" value="XM_049284747.1"/>
</dbReference>
<accession>A0A9Q8WEC4</accession>
<proteinExistence type="predicted"/>
<organism evidence="2 3">
    <name type="scientific">Colletotrichum lupini</name>
    <dbReference type="NCBI Taxonomy" id="145971"/>
    <lineage>
        <taxon>Eukaryota</taxon>
        <taxon>Fungi</taxon>
        <taxon>Dikarya</taxon>
        <taxon>Ascomycota</taxon>
        <taxon>Pezizomycotina</taxon>
        <taxon>Sordariomycetes</taxon>
        <taxon>Hypocreomycetidae</taxon>
        <taxon>Glomerellales</taxon>
        <taxon>Glomerellaceae</taxon>
        <taxon>Colletotrichum</taxon>
        <taxon>Colletotrichum acutatum species complex</taxon>
    </lineage>
</organism>
<feature type="region of interest" description="Disordered" evidence="1">
    <location>
        <begin position="160"/>
        <end position="179"/>
    </location>
</feature>
<dbReference type="GeneID" id="73339757"/>
<keyword evidence="3" id="KW-1185">Reference proteome</keyword>
<feature type="compositionally biased region" description="Basic and acidic residues" evidence="1">
    <location>
        <begin position="23"/>
        <end position="42"/>
    </location>
</feature>
<protein>
    <submittedName>
        <fullName evidence="2">Uncharacterized protein</fullName>
    </submittedName>
</protein>
<name>A0A9Q8WEC4_9PEZI</name>
<reference evidence="2" key="1">
    <citation type="journal article" date="2021" name="Mol. Plant Microbe Interact.">
        <title>Complete Genome Sequence of the Plant-Pathogenic Fungus Colletotrichum lupini.</title>
        <authorList>
            <person name="Baroncelli R."/>
            <person name="Pensec F."/>
            <person name="Da Lio D."/>
            <person name="Boufleur T."/>
            <person name="Vicente I."/>
            <person name="Sarrocco S."/>
            <person name="Picot A."/>
            <person name="Baraldi E."/>
            <person name="Sukno S."/>
            <person name="Thon M."/>
            <person name="Le Floch G."/>
        </authorList>
    </citation>
    <scope>NUCLEOTIDE SEQUENCE</scope>
    <source>
        <strain evidence="2">IMI 504893</strain>
    </source>
</reference>
<dbReference type="EMBL" id="CP019475">
    <property type="protein sequence ID" value="UQC80259.1"/>
    <property type="molecule type" value="Genomic_DNA"/>
</dbReference>
<gene>
    <name evidence="2" type="ORF">CLUP02_05741</name>
</gene>
<dbReference type="InterPro" id="IPR011009">
    <property type="entry name" value="Kinase-like_dom_sf"/>
</dbReference>
<dbReference type="Gene3D" id="1.10.510.10">
    <property type="entry name" value="Transferase(Phosphotransferase) domain 1"/>
    <property type="match status" value="1"/>
</dbReference>
<sequence>MAPPQPEKSQLKRTRGSLPETELDAKKPRRSDRQSPEPEHKTPVSKKHQLPSPVTRSGDSDEVYKEPTATPPEGRPSQVNHRDKDDASQAVNNISSPPQEATQAFSQYAHETKEALSDEVEDEVKEGVWGYLFPLDTKYGKVVVMKRRAACPLPDAIEAKESTNKDQNGKSSLQKEEEAYERTKVKGVASGGYLIGRHPECVDLIDSMLVVDPERRFTVDQCLNHPWMTQNQPGVNDSTDGLVGGIQSLGVHRRGVTRERTLLSTLNSVQVATRAPVGDSKKPVNIYAKNTKKIQPKEADPHSQRAVGEFVEMGGKGDEPLFGADGESIYSKNDIASAEKNDGK</sequence>
<dbReference type="KEGG" id="clup:CLUP02_05741"/>
<feature type="region of interest" description="Disordered" evidence="1">
    <location>
        <begin position="1"/>
        <end position="119"/>
    </location>
</feature>
<feature type="compositionally biased region" description="Polar residues" evidence="1">
    <location>
        <begin position="89"/>
        <end position="106"/>
    </location>
</feature>
<evidence type="ECO:0000313" key="3">
    <source>
        <dbReference type="Proteomes" id="UP000830671"/>
    </source>
</evidence>
<evidence type="ECO:0000313" key="2">
    <source>
        <dbReference type="EMBL" id="UQC80259.1"/>
    </source>
</evidence>
<dbReference type="AlphaFoldDB" id="A0A9Q8WEC4"/>
<dbReference type="SUPFAM" id="SSF56112">
    <property type="entry name" value="Protein kinase-like (PK-like)"/>
    <property type="match status" value="1"/>
</dbReference>
<dbReference type="Proteomes" id="UP000830671">
    <property type="component" value="Chromosome 3"/>
</dbReference>
<feature type="region of interest" description="Disordered" evidence="1">
    <location>
        <begin position="313"/>
        <end position="344"/>
    </location>
</feature>
<evidence type="ECO:0000256" key="1">
    <source>
        <dbReference type="SAM" id="MobiDB-lite"/>
    </source>
</evidence>